<dbReference type="InterPro" id="IPR036116">
    <property type="entry name" value="FN3_sf"/>
</dbReference>
<dbReference type="GO" id="GO:0030424">
    <property type="term" value="C:axon"/>
    <property type="evidence" value="ECO:0007669"/>
    <property type="project" value="TreeGrafter"/>
</dbReference>
<keyword evidence="1" id="KW-0677">Repeat</keyword>
<dbReference type="WBParaSite" id="Hba_07273">
    <property type="protein sequence ID" value="Hba_07273"/>
    <property type="gene ID" value="Hba_07273"/>
</dbReference>
<keyword evidence="3" id="KW-1133">Transmembrane helix</keyword>
<keyword evidence="3" id="KW-0812">Transmembrane</keyword>
<feature type="transmembrane region" description="Helical" evidence="3">
    <location>
        <begin position="537"/>
        <end position="559"/>
    </location>
</feature>
<keyword evidence="2" id="KW-1015">Disulfide bond</keyword>
<proteinExistence type="predicted"/>
<dbReference type="Gene3D" id="2.60.40.10">
    <property type="entry name" value="Immunoglobulins"/>
    <property type="match status" value="3"/>
</dbReference>
<evidence type="ECO:0000313" key="6">
    <source>
        <dbReference type="Proteomes" id="UP000095283"/>
    </source>
</evidence>
<dbReference type="InterPro" id="IPR003961">
    <property type="entry name" value="FN3_dom"/>
</dbReference>
<dbReference type="SUPFAM" id="SSF48726">
    <property type="entry name" value="Immunoglobulin"/>
    <property type="match status" value="2"/>
</dbReference>
<reference evidence="7" key="1">
    <citation type="submission" date="2016-11" db="UniProtKB">
        <authorList>
            <consortium name="WormBaseParasite"/>
        </authorList>
    </citation>
    <scope>IDENTIFICATION</scope>
</reference>
<dbReference type="SMART" id="SM00409">
    <property type="entry name" value="IG"/>
    <property type="match status" value="2"/>
</dbReference>
<feature type="domain" description="Ig-like" evidence="4">
    <location>
        <begin position="43"/>
        <end position="136"/>
    </location>
</feature>
<dbReference type="InterPro" id="IPR003599">
    <property type="entry name" value="Ig_sub"/>
</dbReference>
<feature type="transmembrane region" description="Helical" evidence="3">
    <location>
        <begin position="368"/>
        <end position="392"/>
    </location>
</feature>
<dbReference type="GO" id="GO:0005886">
    <property type="term" value="C:plasma membrane"/>
    <property type="evidence" value="ECO:0007669"/>
    <property type="project" value="TreeGrafter"/>
</dbReference>
<dbReference type="InterPro" id="IPR013783">
    <property type="entry name" value="Ig-like_fold"/>
</dbReference>
<dbReference type="Pfam" id="PF07679">
    <property type="entry name" value="I-set"/>
    <property type="match status" value="2"/>
</dbReference>
<dbReference type="SUPFAM" id="SSF49265">
    <property type="entry name" value="Fibronectin type III"/>
    <property type="match status" value="1"/>
</dbReference>
<organism evidence="6 7">
    <name type="scientific">Heterorhabditis bacteriophora</name>
    <name type="common">Entomopathogenic nematode worm</name>
    <dbReference type="NCBI Taxonomy" id="37862"/>
    <lineage>
        <taxon>Eukaryota</taxon>
        <taxon>Metazoa</taxon>
        <taxon>Ecdysozoa</taxon>
        <taxon>Nematoda</taxon>
        <taxon>Chromadorea</taxon>
        <taxon>Rhabditida</taxon>
        <taxon>Rhabditina</taxon>
        <taxon>Rhabditomorpha</taxon>
        <taxon>Strongyloidea</taxon>
        <taxon>Heterorhabditidae</taxon>
        <taxon>Heterorhabditis</taxon>
    </lineage>
</organism>
<evidence type="ECO:0000313" key="7">
    <source>
        <dbReference type="WBParaSite" id="Hba_07273"/>
    </source>
</evidence>
<dbReference type="PROSITE" id="PS50853">
    <property type="entry name" value="FN3"/>
    <property type="match status" value="1"/>
</dbReference>
<name>A0A1I7WQ42_HETBA</name>
<dbReference type="Proteomes" id="UP000095283">
    <property type="component" value="Unplaced"/>
</dbReference>
<dbReference type="AlphaFoldDB" id="A0A1I7WQ42"/>
<dbReference type="CDD" id="cd00063">
    <property type="entry name" value="FN3"/>
    <property type="match status" value="1"/>
</dbReference>
<accession>A0A1I7WQ42</accession>
<dbReference type="PANTHER" id="PTHR44170">
    <property type="entry name" value="PROTEIN SIDEKICK"/>
    <property type="match status" value="1"/>
</dbReference>
<protein>
    <submittedName>
        <fullName evidence="7">Ig-like domain-containing protein</fullName>
    </submittedName>
</protein>
<dbReference type="InterPro" id="IPR036179">
    <property type="entry name" value="Ig-like_dom_sf"/>
</dbReference>
<dbReference type="InterPro" id="IPR013098">
    <property type="entry name" value="Ig_I-set"/>
</dbReference>
<evidence type="ECO:0000256" key="3">
    <source>
        <dbReference type="SAM" id="Phobius"/>
    </source>
</evidence>
<evidence type="ECO:0000259" key="5">
    <source>
        <dbReference type="PROSITE" id="PS50853"/>
    </source>
</evidence>
<dbReference type="PROSITE" id="PS50835">
    <property type="entry name" value="IG_LIKE"/>
    <property type="match status" value="1"/>
</dbReference>
<dbReference type="Pfam" id="PF00041">
    <property type="entry name" value="fn3"/>
    <property type="match status" value="1"/>
</dbReference>
<evidence type="ECO:0000259" key="4">
    <source>
        <dbReference type="PROSITE" id="PS50835"/>
    </source>
</evidence>
<feature type="transmembrane region" description="Helical" evidence="3">
    <location>
        <begin position="431"/>
        <end position="450"/>
    </location>
</feature>
<dbReference type="PANTHER" id="PTHR44170:SF52">
    <property type="entry name" value="PROTEIN SAX-3"/>
    <property type="match status" value="1"/>
</dbReference>
<dbReference type="GO" id="GO:0007411">
    <property type="term" value="P:axon guidance"/>
    <property type="evidence" value="ECO:0007669"/>
    <property type="project" value="TreeGrafter"/>
</dbReference>
<dbReference type="InterPro" id="IPR007110">
    <property type="entry name" value="Ig-like_dom"/>
</dbReference>
<keyword evidence="6" id="KW-1185">Reference proteome</keyword>
<keyword evidence="3" id="KW-0472">Membrane</keyword>
<dbReference type="GO" id="GO:0098609">
    <property type="term" value="P:cell-cell adhesion"/>
    <property type="evidence" value="ECO:0007669"/>
    <property type="project" value="TreeGrafter"/>
</dbReference>
<evidence type="ECO:0000256" key="1">
    <source>
        <dbReference type="ARBA" id="ARBA00022737"/>
    </source>
</evidence>
<sequence length="632" mass="72174">MPDNRGLRIDRVQTSDEGEYVCYARNPAGSIESSARLRVQAPPSFQTKPTDQIVPQGSTANFECVPIGQPTPGQQVFINTRIFNIKKLNLLFPGHVSADGRIKVSLTGTLSIADVRPSDEGAFVCAAMNSAGSSLSKAILKLSAKVCFIFIYNTILDLALIKCFMFNLINNNLYDTAQMVFGSFLSLTSALSLCLNGTNCNDGLNYYTLLAYQPIFFSLRVFPHYLVRSQYEIYFFAYAGSFELSFSTNTTNSEQCLRNRGMLTTINSTAVRLFWKRKKVEDMVDGYYIKWRGPPRSNINQWVLAEHLWVNSHVVNGLLPFTNYEFFVIPYHKAIQGAPSNSMDALTAEAYQETLDKHLSMHNEQESFLYTLFRQSWFVVLVLVLVWIFVCIDRMGPFIKINDGSVHMAQNGIWDPSMYNTAGRMTLNNRLVIYFCPALYLFSFIIYMNIKVCNYQTYFVEIFKEDICLSFICNTSYKQKQNNRVVLLLIFIIFQLKNKSQFFKCILSIFEFKCRCFYCCSSVRFTKMQDTTRKLSYISMGVSIMVIFSTASCIPYMLMRMDVIKITLKTHENEFLLLERAVQAEITDLKREIPRAKRQLKEPTCSCDFMNICPKGPKGSPGQDGLNGEPVK</sequence>
<evidence type="ECO:0000256" key="2">
    <source>
        <dbReference type="ARBA" id="ARBA00023157"/>
    </source>
</evidence>
<feature type="domain" description="Fibronectin type-III" evidence="5">
    <location>
        <begin position="256"/>
        <end position="350"/>
    </location>
</feature>